<name>Q9CYM8_MOUSE</name>
<gene>
    <name evidence="3" type="primary">Cbx6</name>
    <name evidence="3" type="synonym">Nptxr</name>
</gene>
<reference evidence="1" key="6">
    <citation type="journal article" date="2002" name="Nature">
        <title>Analysis of the mouse transcriptome based on functional annotation of 60,770 full-length cDNAs.</title>
        <authorList>
            <consortium name="The FANTOM Consortium and the RIKEN Genome Exploration Research Group Phase I and II Team"/>
        </authorList>
    </citation>
    <scope>NUCLEOTIDE SEQUENCE</scope>
    <source>
        <strain evidence="1">C57BL/6J</strain>
        <tissue evidence="2">Urinary bladder</tissue>
        <tissue evidence="1">Whole body</tissue>
    </source>
</reference>
<reference evidence="1" key="1">
    <citation type="journal article" date="1999" name="Methods Enzymol.">
        <title>High-efficiency full-length cDNA cloning.</title>
        <authorList>
            <person name="Carninci P."/>
            <person name="Hayashizaki Y."/>
        </authorList>
    </citation>
    <scope>NUCLEOTIDE SEQUENCE</scope>
    <source>
        <strain evidence="1">C57BL/6J</strain>
        <tissue evidence="2">Urinary bladder</tissue>
        <tissue evidence="1">Whole body</tissue>
    </source>
</reference>
<dbReference type="EMBL" id="AK017510">
    <property type="protein sequence ID" value="BAB30782.1"/>
    <property type="molecule type" value="mRNA"/>
</dbReference>
<organism evidence="1">
    <name type="scientific">Mus musculus</name>
    <name type="common">Mouse</name>
    <dbReference type="NCBI Taxonomy" id="10090"/>
    <lineage>
        <taxon>Eukaryota</taxon>
        <taxon>Metazoa</taxon>
        <taxon>Chordata</taxon>
        <taxon>Craniata</taxon>
        <taxon>Vertebrata</taxon>
        <taxon>Euteleostomi</taxon>
        <taxon>Mammalia</taxon>
        <taxon>Eutheria</taxon>
        <taxon>Euarchontoglires</taxon>
        <taxon>Glires</taxon>
        <taxon>Rodentia</taxon>
        <taxon>Myomorpha</taxon>
        <taxon>Muroidea</taxon>
        <taxon>Muridae</taxon>
        <taxon>Murinae</taxon>
        <taxon>Mus</taxon>
        <taxon>Mus</taxon>
    </lineage>
</organism>
<reference evidence="1" key="4">
    <citation type="submission" date="2000-07" db="EMBL/GenBank/DDBJ databases">
        <authorList>
            <person name="Adachi J."/>
            <person name="Aizawa K."/>
            <person name="Akahira S."/>
            <person name="Akimura T."/>
            <person name="Arai A."/>
            <person name="Aono H."/>
            <person name="Arakawa T."/>
            <person name="Bono H."/>
            <person name="Carninci P."/>
            <person name="Fukuda S."/>
            <person name="Fukunishi Y."/>
            <person name="Furuno M."/>
            <person name="Hanagaki T."/>
            <person name="Hara A."/>
            <person name="Hayatsu N."/>
            <person name="Hiramoto K."/>
            <person name="Hiraoka T."/>
            <person name="Hori F."/>
            <person name="Imotani K."/>
            <person name="Ishii Y."/>
            <person name="Itoh M."/>
            <person name="Izawa M."/>
            <person name="Kasukawa T."/>
            <person name="Kato H."/>
            <person name="Kawai J."/>
            <person name="Kojima Y."/>
            <person name="Konno H."/>
            <person name="Kouda M."/>
            <person name="Koya S."/>
            <person name="Kurihara C."/>
            <person name="Matsuyama T."/>
            <person name="Miyazaki A."/>
            <person name="Nishi K."/>
            <person name="Nomura K."/>
            <person name="Numazaki R."/>
            <person name="Ohno M."/>
            <person name="Okazaki Y."/>
            <person name="Okido T."/>
            <person name="Owa C."/>
            <person name="Saito H."/>
            <person name="Saito R."/>
            <person name="Sakai C."/>
            <person name="Sakai K."/>
            <person name="Sano H."/>
            <person name="Sasaki D."/>
            <person name="Shibata K."/>
            <person name="Shibata Y."/>
            <person name="Shinagawa A."/>
            <person name="Shiraki T."/>
            <person name="Sogabe Y."/>
            <person name="Suzuki H."/>
            <person name="Tagami M."/>
            <person name="Tagawa A."/>
            <person name="Takahashi F."/>
            <person name="Tanaka T."/>
            <person name="Tejima Y."/>
            <person name="Toya T."/>
            <person name="Yamamura T."/>
            <person name="Yasunishi A."/>
            <person name="Yoshida K."/>
            <person name="Yoshino M."/>
            <person name="Muramatsu M."/>
            <person name="Hayashizaki Y."/>
        </authorList>
    </citation>
    <scope>NUCLEOTIDE SEQUENCE</scope>
    <source>
        <strain evidence="1">C57BL/6J</strain>
        <tissue evidence="1">Whole body</tissue>
    </source>
</reference>
<reference evidence="1" key="5">
    <citation type="journal article" date="2001" name="Nature">
        <title>Functional annotation of a full-length mouse cDNA collection.</title>
        <authorList>
            <consortium name="The RIKEN Genome Exploration Research Group Phase II Team and the FANTOM Consortium"/>
        </authorList>
    </citation>
    <scope>NUCLEOTIDE SEQUENCE</scope>
    <source>
        <strain evidence="1">C57BL/6J</strain>
        <tissue evidence="2">Urinary bladder</tissue>
        <tissue evidence="1">Whole body</tissue>
    </source>
</reference>
<reference evidence="1" key="2">
    <citation type="journal article" date="2000" name="Genome Res.">
        <title>Normalization and subtraction of cap-trapper-selected cDNAs to prepare full-length cDNA libraries for rapid discovery of new genes.</title>
        <authorList>
            <person name="Carninci P."/>
            <person name="Shibata Y."/>
            <person name="Hayatsu N."/>
            <person name="Sugahara Y."/>
            <person name="Shibata K."/>
            <person name="Itoh M."/>
            <person name="Konno H."/>
            <person name="Okazaki Y."/>
            <person name="Muramatsu M."/>
            <person name="Hayashizaki Y."/>
        </authorList>
    </citation>
    <scope>NUCLEOTIDE SEQUENCE</scope>
    <source>
        <strain evidence="1">C57BL/6J</strain>
        <tissue evidence="2">Urinary bladder</tissue>
        <tissue evidence="1">Whole body</tissue>
    </source>
</reference>
<accession>Q9CYM8</accession>
<evidence type="ECO:0000313" key="1">
    <source>
        <dbReference type="EMBL" id="BAB30782.1"/>
    </source>
</evidence>
<proteinExistence type="evidence at transcript level"/>
<reference evidence="2" key="7">
    <citation type="submission" date="2004-04" db="EMBL/GenBank/DDBJ databases">
        <authorList>
            <person name="Arakawa T."/>
            <person name="Carninci P."/>
            <person name="Fukuda S."/>
            <person name="Hashizume W."/>
            <person name="Hayashida K."/>
            <person name="Hori F."/>
            <person name="Iida J."/>
            <person name="Imamura K."/>
            <person name="Imotani K."/>
            <person name="Itoh M."/>
            <person name="Kanagawa S."/>
            <person name="Kawai J."/>
            <person name="Kojima M."/>
            <person name="Konno H."/>
            <person name="Murata M."/>
            <person name="Nakamura M."/>
            <person name="Ninomiya N."/>
            <person name="Nishiyori H."/>
            <person name="Nomura K."/>
            <person name="Ohno M."/>
            <person name="Sakazume N."/>
            <person name="Sano H."/>
            <person name="Sasaki D."/>
            <person name="Shibata K."/>
            <person name="Shiraki T."/>
            <person name="Tagami M."/>
            <person name="Tagami Y."/>
            <person name="Waki K."/>
            <person name="Watahiki A."/>
            <person name="Muramatsu M."/>
            <person name="Hayashizaki Y."/>
        </authorList>
    </citation>
    <scope>NUCLEOTIDE SEQUENCE</scope>
    <source>
        <strain evidence="2">C57BL/6J</strain>
        <tissue evidence="2">Urinary bladder</tissue>
    </source>
</reference>
<sequence length="106" mass="11908">MVEPSLVSSTLGFRCTRPRWPAWGSCGSRNHFLKDRRKLKGFSFALSASLLGSGSPERHLRSKNRHLVRWGLRTPLPNLQFPLSLKESGLCSSHVQCTGCVMDQRV</sequence>
<dbReference type="EMBL" id="AK162544">
    <property type="protein sequence ID" value="BAE36963.1"/>
    <property type="molecule type" value="mRNA"/>
</dbReference>
<dbReference type="AGR" id="MGI:3512628"/>
<reference evidence="1" key="9">
    <citation type="journal article" date="2005" name="Science">
        <title>Antisense Transcription in the Mammalian Transcriptome.</title>
        <authorList>
            <consortium name="RIKEN Genome Exploration Research Group and Genome Science Group (Genome Network Project Core Group) and the FANTOM Consortium"/>
        </authorList>
    </citation>
    <scope>NUCLEOTIDE SEQUENCE</scope>
    <source>
        <strain evidence="1">C57BL/6J</strain>
        <tissue evidence="2">Urinary bladder</tissue>
        <tissue evidence="1">Whole body</tissue>
    </source>
</reference>
<dbReference type="AlphaFoldDB" id="Q9CYM8"/>
<dbReference type="MGI" id="MGI:3512628">
    <property type="gene designation" value="Cbx6"/>
</dbReference>
<evidence type="ECO:0000313" key="2">
    <source>
        <dbReference type="EMBL" id="BAE36963.1"/>
    </source>
</evidence>
<reference evidence="1" key="3">
    <citation type="journal article" date="2000" name="Genome Res.">
        <title>RIKEN integrated sequence analysis (RISA) system--384-format sequencing pipeline with 384 multicapillary sequencer.</title>
        <authorList>
            <person name="Shibata K."/>
            <person name="Itoh M."/>
            <person name="Aizawa K."/>
            <person name="Nagaoka S."/>
            <person name="Sasaki N."/>
            <person name="Carninci P."/>
            <person name="Konno H."/>
            <person name="Akiyama J."/>
            <person name="Nishi K."/>
            <person name="Kitsunai T."/>
            <person name="Tashiro H."/>
            <person name="Itoh M."/>
            <person name="Sumi N."/>
            <person name="Ishii Y."/>
            <person name="Nakamura S."/>
            <person name="Hazama M."/>
            <person name="Nishine T."/>
            <person name="Harada A."/>
            <person name="Yamamoto R."/>
            <person name="Matsumoto H."/>
            <person name="Sakaguchi S."/>
            <person name="Ikegami T."/>
            <person name="Kashiwagi K."/>
            <person name="Fujiwake S."/>
            <person name="Inoue K."/>
            <person name="Togawa Y."/>
            <person name="Izawa M."/>
            <person name="Ohara E."/>
            <person name="Watahiki M."/>
            <person name="Yoneda Y."/>
            <person name="Ishikawa T."/>
            <person name="Ozawa K."/>
            <person name="Tanaka T."/>
            <person name="Matsuura S."/>
            <person name="Kawai J."/>
            <person name="Okazaki Y."/>
            <person name="Muramatsu M."/>
            <person name="Inoue Y."/>
            <person name="Kira A."/>
            <person name="Hayashizaki Y."/>
        </authorList>
    </citation>
    <scope>NUCLEOTIDE SEQUENCE</scope>
    <source>
        <strain evidence="1">C57BL/6J</strain>
        <tissue evidence="2">Urinary bladder</tissue>
        <tissue evidence="1">Whole body</tissue>
    </source>
</reference>
<reference evidence="1" key="8">
    <citation type="journal article" date="2005" name="Science">
        <title>The Transcriptional Landscape of the Mammalian Genome.</title>
        <authorList>
            <consortium name="The FANTOM Consortium"/>
            <consortium name="Riken Genome Exploration Research Group and Genome Science Group (Genome Network Project Core Group)"/>
        </authorList>
    </citation>
    <scope>NUCLEOTIDE SEQUENCE</scope>
    <source>
        <strain evidence="1">C57BL/6J</strain>
        <tissue evidence="2">Urinary bladder</tissue>
        <tissue evidence="1">Whole body</tissue>
    </source>
</reference>
<evidence type="ECO:0000313" key="3">
    <source>
        <dbReference type="MGI" id="MGI:3512628"/>
    </source>
</evidence>
<protein>
    <submittedName>
        <fullName evidence="1">Uncharacterized protein</fullName>
    </submittedName>
</protein>